<evidence type="ECO:0000256" key="6">
    <source>
        <dbReference type="ARBA" id="ARBA00023136"/>
    </source>
</evidence>
<evidence type="ECO:0000313" key="12">
    <source>
        <dbReference type="EMBL" id="CAL6116860.1"/>
    </source>
</evidence>
<reference evidence="11 13" key="2">
    <citation type="submission" date="2024-07" db="EMBL/GenBank/DDBJ databases">
        <authorList>
            <person name="Akdeniz Z."/>
        </authorList>
    </citation>
    <scope>NUCLEOTIDE SEQUENCE [LARGE SCALE GENOMIC DNA]</scope>
</reference>
<evidence type="ECO:0000313" key="11">
    <source>
        <dbReference type="EMBL" id="CAL5988612.1"/>
    </source>
</evidence>
<dbReference type="GO" id="GO:0005886">
    <property type="term" value="C:plasma membrane"/>
    <property type="evidence" value="ECO:0007669"/>
    <property type="project" value="TreeGrafter"/>
</dbReference>
<keyword evidence="6 7" id="KW-0472">Membrane</keyword>
<feature type="transmembrane region" description="Helical" evidence="7">
    <location>
        <begin position="39"/>
        <end position="61"/>
    </location>
</feature>
<gene>
    <name evidence="11" type="ORF">HINF_LOCUS10462</name>
    <name evidence="9" type="ORF">HINF_LOCUS56175</name>
    <name evidence="10" type="ORF">HINF_LOCUS65023</name>
    <name evidence="12" type="ORF">HINF_LOCUS79223</name>
</gene>
<proteinExistence type="inferred from homology"/>
<dbReference type="Proteomes" id="UP001642409">
    <property type="component" value="Unassembled WGS sequence"/>
</dbReference>
<evidence type="ECO:0000313" key="9">
    <source>
        <dbReference type="EMBL" id="CAI9968530.1"/>
    </source>
</evidence>
<evidence type="ECO:0000256" key="5">
    <source>
        <dbReference type="ARBA" id="ARBA00022989"/>
    </source>
</evidence>
<dbReference type="EMBL" id="CATOUU010001177">
    <property type="protein sequence ID" value="CAI9977378.1"/>
    <property type="molecule type" value="Genomic_DNA"/>
</dbReference>
<dbReference type="EMBL" id="CAXDID020001106">
    <property type="protein sequence ID" value="CAL6116860.1"/>
    <property type="molecule type" value="Genomic_DNA"/>
</dbReference>
<dbReference type="PANTHER" id="PTHR10332">
    <property type="entry name" value="EQUILIBRATIVE NUCLEOSIDE TRANSPORTER"/>
    <property type="match status" value="1"/>
</dbReference>
<feature type="transmembrane region" description="Helical" evidence="7">
    <location>
        <begin position="82"/>
        <end position="102"/>
    </location>
</feature>
<dbReference type="EMBL" id="CATOUU010001041">
    <property type="protein sequence ID" value="CAI9968530.1"/>
    <property type="molecule type" value="Genomic_DNA"/>
</dbReference>
<comment type="caution">
    <text evidence="10">The sequence shown here is derived from an EMBL/GenBank/DDBJ whole genome shotgun (WGS) entry which is preliminary data.</text>
</comment>
<comment type="similarity">
    <text evidence="2">Belongs to the SLC29A/ENT transporter (TC 2.A.57) family.</text>
</comment>
<protein>
    <submittedName>
        <fullName evidence="10">Nucleoside transporter</fullName>
    </submittedName>
    <submittedName>
        <fullName evidence="11">Nucleoside_transporter</fullName>
    </submittedName>
</protein>
<accession>A0AA86RM70</accession>
<evidence type="ECO:0000256" key="2">
    <source>
        <dbReference type="ARBA" id="ARBA00007965"/>
    </source>
</evidence>
<dbReference type="PANTHER" id="PTHR10332:SF10">
    <property type="entry name" value="EQUILIBRATIVE NUCLEOSIDE TRANSPORTER 4"/>
    <property type="match status" value="1"/>
</dbReference>
<sequence>MILAISRLIFFAIFMLEALPKYICDDQYCEKGPIIKSDIITILTMIIFALSNGWLSSVTMMKYSSCVIKKNDSQLAANIQTFMLNSGLFVGSLCSLAIAIPFSK</sequence>
<keyword evidence="13" id="KW-1185">Reference proteome</keyword>
<feature type="signal peptide" evidence="8">
    <location>
        <begin position="1"/>
        <end position="18"/>
    </location>
</feature>
<evidence type="ECO:0000313" key="10">
    <source>
        <dbReference type="EMBL" id="CAI9977378.1"/>
    </source>
</evidence>
<evidence type="ECO:0000256" key="4">
    <source>
        <dbReference type="ARBA" id="ARBA00022692"/>
    </source>
</evidence>
<keyword evidence="8" id="KW-0732">Signal</keyword>
<evidence type="ECO:0000256" key="3">
    <source>
        <dbReference type="ARBA" id="ARBA00022448"/>
    </source>
</evidence>
<dbReference type="InterPro" id="IPR002259">
    <property type="entry name" value="Eqnu_transpt"/>
</dbReference>
<dbReference type="AlphaFoldDB" id="A0AA86RM70"/>
<evidence type="ECO:0000256" key="7">
    <source>
        <dbReference type="SAM" id="Phobius"/>
    </source>
</evidence>
<organism evidence="10">
    <name type="scientific">Hexamita inflata</name>
    <dbReference type="NCBI Taxonomy" id="28002"/>
    <lineage>
        <taxon>Eukaryota</taxon>
        <taxon>Metamonada</taxon>
        <taxon>Diplomonadida</taxon>
        <taxon>Hexamitidae</taxon>
        <taxon>Hexamitinae</taxon>
        <taxon>Hexamita</taxon>
    </lineage>
</organism>
<evidence type="ECO:0000256" key="1">
    <source>
        <dbReference type="ARBA" id="ARBA00004141"/>
    </source>
</evidence>
<name>A0AA86RM70_9EUKA</name>
<feature type="chain" id="PRO_5044705040" evidence="8">
    <location>
        <begin position="19"/>
        <end position="104"/>
    </location>
</feature>
<keyword evidence="4 7" id="KW-0812">Transmembrane</keyword>
<dbReference type="GO" id="GO:0005337">
    <property type="term" value="F:nucleoside transmembrane transporter activity"/>
    <property type="evidence" value="ECO:0007669"/>
    <property type="project" value="InterPro"/>
</dbReference>
<reference evidence="10" key="1">
    <citation type="submission" date="2023-06" db="EMBL/GenBank/DDBJ databases">
        <authorList>
            <person name="Kurt Z."/>
        </authorList>
    </citation>
    <scope>NUCLEOTIDE SEQUENCE</scope>
</reference>
<dbReference type="EMBL" id="CAXDID020000022">
    <property type="protein sequence ID" value="CAL5988612.1"/>
    <property type="molecule type" value="Genomic_DNA"/>
</dbReference>
<keyword evidence="3" id="KW-0813">Transport</keyword>
<evidence type="ECO:0000313" key="13">
    <source>
        <dbReference type="Proteomes" id="UP001642409"/>
    </source>
</evidence>
<keyword evidence="5 7" id="KW-1133">Transmembrane helix</keyword>
<dbReference type="Pfam" id="PF01733">
    <property type="entry name" value="Nucleoside_tran"/>
    <property type="match status" value="1"/>
</dbReference>
<evidence type="ECO:0000256" key="8">
    <source>
        <dbReference type="SAM" id="SignalP"/>
    </source>
</evidence>
<comment type="subcellular location">
    <subcellularLocation>
        <location evidence="1">Membrane</location>
        <topology evidence="1">Multi-pass membrane protein</topology>
    </subcellularLocation>
</comment>